<evidence type="ECO:0000256" key="1">
    <source>
        <dbReference type="SAM" id="MobiDB-lite"/>
    </source>
</evidence>
<evidence type="ECO:0000259" key="2">
    <source>
        <dbReference type="Pfam" id="PF00024"/>
    </source>
</evidence>
<feature type="compositionally biased region" description="Low complexity" evidence="1">
    <location>
        <begin position="12"/>
        <end position="21"/>
    </location>
</feature>
<dbReference type="InterPro" id="IPR003609">
    <property type="entry name" value="Pan_app"/>
</dbReference>
<sequence length="449" mass="47446">MYLCKHQPSHPPTSNSHNPPRSTYAAPFNPYSCGDDLGCAYDTRCHAETAGFDPEEDCCQAPQPSSCGLIFEPLICGEKECPYSNLCLAELAGYSEGQCITPPPQCPQSTEDCSDEPGNPWTCGSNRCTYPTTCDAEGAGFNVDADCCQDTRTTTACPAIEAPVSCGAPGGKQCPYASQCNADAAGYNGDQCCSAVPDGIACPMIYAPVECGVSPCVYSSQCEASAAGYAASECCAAPAEGTACTMDYMPLTCGDNGCAYANECLAEASGYSPTDECCPEPEGACTADLNPVACGPTFCSYDSQSCADLVFDSEECLPTLVVGDEQYVGYYDRACRANGSKGDFTVKEVDLDTCKETCTEDGKCRGYEYSDQTGKCEYHWKSGLPFRDEEEGAFSKSNEEGVQCFWKVSSANDITSFSANPTSGVTSNTQTHIDAFVGLALSQVVLKLV</sequence>
<feature type="domain" description="Apple" evidence="2">
    <location>
        <begin position="343"/>
        <end position="385"/>
    </location>
</feature>
<organism evidence="3">
    <name type="scientific">Minutocellus polymorphus</name>
    <dbReference type="NCBI Taxonomy" id="265543"/>
    <lineage>
        <taxon>Eukaryota</taxon>
        <taxon>Sar</taxon>
        <taxon>Stramenopiles</taxon>
        <taxon>Ochrophyta</taxon>
        <taxon>Bacillariophyta</taxon>
        <taxon>Mediophyceae</taxon>
        <taxon>Cymatosirophycidae</taxon>
        <taxon>Cymatosirales</taxon>
        <taxon>Cymatosiraceae</taxon>
        <taxon>Minutocellus</taxon>
    </lineage>
</organism>
<reference evidence="3" key="1">
    <citation type="submission" date="2021-01" db="EMBL/GenBank/DDBJ databases">
        <authorList>
            <person name="Corre E."/>
            <person name="Pelletier E."/>
            <person name="Niang G."/>
            <person name="Scheremetjew M."/>
            <person name="Finn R."/>
            <person name="Kale V."/>
            <person name="Holt S."/>
            <person name="Cochrane G."/>
            <person name="Meng A."/>
            <person name="Brown T."/>
            <person name="Cohen L."/>
        </authorList>
    </citation>
    <scope>NUCLEOTIDE SEQUENCE</scope>
    <source>
        <strain evidence="3">CCMP3303</strain>
    </source>
</reference>
<accession>A0A7S0FGK3</accession>
<protein>
    <recommendedName>
        <fullName evidence="2">Apple domain-containing protein</fullName>
    </recommendedName>
</protein>
<dbReference type="EMBL" id="HBEJ01000575">
    <property type="protein sequence ID" value="CAD8359188.1"/>
    <property type="molecule type" value="Transcribed_RNA"/>
</dbReference>
<proteinExistence type="predicted"/>
<feature type="region of interest" description="Disordered" evidence="1">
    <location>
        <begin position="1"/>
        <end position="21"/>
    </location>
</feature>
<name>A0A7S0FGK3_9STRA</name>
<gene>
    <name evidence="3" type="ORF">MPOL1434_LOCUS344</name>
</gene>
<dbReference type="AlphaFoldDB" id="A0A7S0FGK3"/>
<dbReference type="Pfam" id="PF00024">
    <property type="entry name" value="PAN_1"/>
    <property type="match status" value="1"/>
</dbReference>
<evidence type="ECO:0000313" key="3">
    <source>
        <dbReference type="EMBL" id="CAD8359188.1"/>
    </source>
</evidence>